<keyword evidence="1" id="KW-0808">Transferase</keyword>
<feature type="active site" evidence="1">
    <location>
        <position position="412"/>
    </location>
</feature>
<comment type="catalytic activity">
    <reaction evidence="1">
        <text>a 1,2-diacyl-sn-glycero-3-phospho-(1'-sn-glycerol) + a 1,2-diacyl-sn-glycero-3-phosphoethanolamine = a cardiolipin + ethanolamine</text>
        <dbReference type="Rhea" id="RHEA:42972"/>
        <dbReference type="ChEBI" id="CHEBI:57603"/>
        <dbReference type="ChEBI" id="CHEBI:62237"/>
        <dbReference type="ChEBI" id="CHEBI:64612"/>
        <dbReference type="ChEBI" id="CHEBI:64716"/>
    </reaction>
</comment>
<keyword evidence="1" id="KW-1208">Phospholipid metabolism</keyword>
<dbReference type="Pfam" id="PF13091">
    <property type="entry name" value="PLDc_2"/>
    <property type="match status" value="2"/>
</dbReference>
<feature type="active site" evidence="1">
    <location>
        <position position="419"/>
    </location>
</feature>
<keyword evidence="4" id="KW-1185">Reference proteome</keyword>
<dbReference type="STRING" id="706191.PANA_1437"/>
<feature type="active site" evidence="1">
    <location>
        <position position="414"/>
    </location>
</feature>
<dbReference type="EC" id="2.7.8.-" evidence="1"/>
<proteinExistence type="inferred from homology"/>
<dbReference type="eggNOG" id="COG1502">
    <property type="taxonomic scope" value="Bacteria"/>
</dbReference>
<dbReference type="PANTHER" id="PTHR21248:SF12">
    <property type="entry name" value="CARDIOLIPIN SYNTHASE C"/>
    <property type="match status" value="1"/>
</dbReference>
<evidence type="ECO:0000313" key="3">
    <source>
        <dbReference type="EMBL" id="ADD76604.1"/>
    </source>
</evidence>
<evidence type="ECO:0000313" key="4">
    <source>
        <dbReference type="Proteomes" id="UP000001702"/>
    </source>
</evidence>
<sequence>MPSAWLMCNRRWHTLAPGGIIINDSMIQGIFMTEAFDLPQSPSRQSWLEERLVPLCLHHPGLSGIHPLSDGLDAFAARYLLMEKAAKTLDIQYYIWQNDMSGRLLFSAMLEAANRGVIVRLLLDDNNTPGLDDTLAQLNHHPNITVRLFNPFSFRTLRALGYLTDFARLNRRMHNKSFTADGVTTVVGGRNIGDEYFGTGNEPLFADLDVLAIGSVVNEVAEDFERYWNSKPVSPLSEVLDQPMSAHPDVALPPEWRESETVQHYLQRLNKSSLIDQLTQDDLPFVWAKTRLLSDDPRKGLGKARRKSLLPQRMMEVIGAPQHQFDIISAYFVPTRAGVAQLLAMKRKGVKIAVLTNSLAANDVSIVHAGYAKWRKKLLRHGISLFELKPQAGLNDTPHDRGLTGNSGSSLHAKTFSVDEKILFIGSFNFDPRSAVLNTEMGLVIESEKLAAETHQRFSDSMRDRAWTLRLDKWGRVNWLEYPGEAQQVVHKHEPGCSWWQRLQVRLVWRLPIEWLL</sequence>
<dbReference type="KEGG" id="pam:PANA_1437"/>
<feature type="active site" evidence="1">
    <location>
        <position position="181"/>
    </location>
</feature>
<keyword evidence="1" id="KW-0443">Lipid metabolism</keyword>
<feature type="domain" description="PLD phosphodiesterase" evidence="2">
    <location>
        <begin position="407"/>
        <end position="434"/>
    </location>
</feature>
<name>D4GC01_PANAM</name>
<protein>
    <recommendedName>
        <fullName evidence="1">Cardiolipin synthase C</fullName>
        <shortName evidence="1">CL synthase</shortName>
        <ecNumber evidence="1">2.7.8.-</ecNumber>
    </recommendedName>
</protein>
<dbReference type="Gene3D" id="3.30.870.10">
    <property type="entry name" value="Endonuclease Chain A"/>
    <property type="match status" value="2"/>
</dbReference>
<dbReference type="InterPro" id="IPR001736">
    <property type="entry name" value="PLipase_D/transphosphatidylase"/>
</dbReference>
<dbReference type="FunFam" id="3.30.870.10:FF:000024">
    <property type="entry name" value="Cardiolipin synthase C"/>
    <property type="match status" value="1"/>
</dbReference>
<feature type="active site" evidence="1">
    <location>
        <position position="176"/>
    </location>
</feature>
<comment type="similarity">
    <text evidence="1">Belongs to the phospholipase D family. Cardiolipin synthase subfamily. ClsC sub-subfamily.</text>
</comment>
<dbReference type="EMBL" id="CP001875">
    <property type="protein sequence ID" value="ADD76604.1"/>
    <property type="molecule type" value="Genomic_DNA"/>
</dbReference>
<dbReference type="Proteomes" id="UP000001702">
    <property type="component" value="Chromosome"/>
</dbReference>
<keyword evidence="1" id="KW-0594">Phospholipid biosynthesis</keyword>
<dbReference type="CDD" id="cd09111">
    <property type="entry name" value="PLDc_ymdC_like_1"/>
    <property type="match status" value="1"/>
</dbReference>
<evidence type="ECO:0000256" key="1">
    <source>
        <dbReference type="HAMAP-Rule" id="MF_01918"/>
    </source>
</evidence>
<keyword evidence="1" id="KW-0444">Lipid biosynthesis</keyword>
<gene>
    <name evidence="3" type="primary">ymdC</name>
    <name evidence="1" type="synonym">clsC</name>
    <name evidence="3" type="ordered locus">PANA_1437</name>
</gene>
<feature type="domain" description="PLD phosphodiesterase" evidence="2">
    <location>
        <begin position="169"/>
        <end position="196"/>
    </location>
</feature>
<feature type="active site" evidence="1">
    <location>
        <position position="174"/>
    </location>
</feature>
<dbReference type="GO" id="GO:0090483">
    <property type="term" value="F:phosphatidylglycerol-phosphatidylethanolamine phosphatidyltransferase activity"/>
    <property type="evidence" value="ECO:0007669"/>
    <property type="project" value="InterPro"/>
</dbReference>
<reference evidence="3 4" key="1">
    <citation type="journal article" date="2010" name="J. Bacteriol.">
        <title>Genome sequence of Pantoea ananatis LMG20103, the causative agent of Eucalyptus blight and dieback.</title>
        <authorList>
            <person name="De Maayer P."/>
            <person name="Chan W.Y."/>
            <person name="Venter S.N."/>
            <person name="Toth I.K."/>
            <person name="Birch P.R."/>
            <person name="Joubert F."/>
            <person name="Coutinho T.A."/>
        </authorList>
    </citation>
    <scope>NUCLEOTIDE SEQUENCE [LARGE SCALE GENOMIC DNA]</scope>
    <source>
        <strain evidence="3 4">LMG 20103</strain>
    </source>
</reference>
<dbReference type="AlphaFoldDB" id="D4GC01"/>
<dbReference type="GO" id="GO:0032049">
    <property type="term" value="P:cardiolipin biosynthetic process"/>
    <property type="evidence" value="ECO:0007669"/>
    <property type="project" value="InterPro"/>
</dbReference>
<evidence type="ECO:0000259" key="2">
    <source>
        <dbReference type="PROSITE" id="PS50035"/>
    </source>
</evidence>
<dbReference type="HAMAP" id="MF_01918">
    <property type="entry name" value="Cardiolipin_synth_ClsC"/>
    <property type="match status" value="1"/>
</dbReference>
<dbReference type="PANTHER" id="PTHR21248">
    <property type="entry name" value="CARDIOLIPIN SYNTHASE"/>
    <property type="match status" value="1"/>
</dbReference>
<dbReference type="PROSITE" id="PS50035">
    <property type="entry name" value="PLD"/>
    <property type="match status" value="2"/>
</dbReference>
<dbReference type="InterPro" id="IPR030871">
    <property type="entry name" value="Cardiolipin_synth_ClsC"/>
</dbReference>
<dbReference type="CDD" id="cd09113">
    <property type="entry name" value="PLDc_ymdC_like_2"/>
    <property type="match status" value="1"/>
</dbReference>
<dbReference type="SMART" id="SM00155">
    <property type="entry name" value="PLDc"/>
    <property type="match status" value="2"/>
</dbReference>
<comment type="function">
    <text evidence="1">Catalyzes the synthesis of cardiolipin (CL) (diphosphatidylglycerol) from phosphatidylglycerol (PG) and phosphatidylethanolamine (PE).</text>
</comment>
<organism evidence="3 4">
    <name type="scientific">Pantoea ananatis (strain LMG 20103)</name>
    <dbReference type="NCBI Taxonomy" id="706191"/>
    <lineage>
        <taxon>Bacteria</taxon>
        <taxon>Pseudomonadati</taxon>
        <taxon>Pseudomonadota</taxon>
        <taxon>Gammaproteobacteria</taxon>
        <taxon>Enterobacterales</taxon>
        <taxon>Erwiniaceae</taxon>
        <taxon>Pantoea</taxon>
    </lineage>
</organism>
<dbReference type="SUPFAM" id="SSF56024">
    <property type="entry name" value="Phospholipase D/nuclease"/>
    <property type="match status" value="2"/>
</dbReference>
<dbReference type="InterPro" id="IPR025202">
    <property type="entry name" value="PLD-like_dom"/>
</dbReference>
<accession>D4GC01</accession>
<dbReference type="HOGENOM" id="CLU_026287_0_0_6"/>